<reference evidence="5" key="1">
    <citation type="journal article" date="2020" name="Nature">
        <title>Giant virus diversity and host interactions through global metagenomics.</title>
        <authorList>
            <person name="Schulz F."/>
            <person name="Roux S."/>
            <person name="Paez-Espino D."/>
            <person name="Jungbluth S."/>
            <person name="Walsh D.A."/>
            <person name="Denef V.J."/>
            <person name="McMahon K.D."/>
            <person name="Konstantinidis K.T."/>
            <person name="Eloe-Fadrosh E.A."/>
            <person name="Kyrpides N.C."/>
            <person name="Woyke T."/>
        </authorList>
    </citation>
    <scope>NUCLEOTIDE SEQUENCE</scope>
    <source>
        <strain evidence="5">GVMAG-M-3300023179-103</strain>
    </source>
</reference>
<dbReference type="InterPro" id="IPR003593">
    <property type="entry name" value="AAA+_ATPase"/>
</dbReference>
<proteinExistence type="predicted"/>
<dbReference type="Pfam" id="PF00004">
    <property type="entry name" value="AAA"/>
    <property type="match status" value="1"/>
</dbReference>
<keyword evidence="2" id="KW-0547">Nucleotide-binding</keyword>
<dbReference type="InterPro" id="IPR008921">
    <property type="entry name" value="DNA_pol3_clamp-load_cplx_C"/>
</dbReference>
<dbReference type="InterPro" id="IPR027417">
    <property type="entry name" value="P-loop_NTPase"/>
</dbReference>
<organism evidence="5">
    <name type="scientific">viral metagenome</name>
    <dbReference type="NCBI Taxonomy" id="1070528"/>
    <lineage>
        <taxon>unclassified sequences</taxon>
        <taxon>metagenomes</taxon>
        <taxon>organismal metagenomes</taxon>
    </lineage>
</organism>
<evidence type="ECO:0000256" key="2">
    <source>
        <dbReference type="ARBA" id="ARBA00022741"/>
    </source>
</evidence>
<dbReference type="Gene3D" id="1.10.8.60">
    <property type="match status" value="1"/>
</dbReference>
<dbReference type="FunFam" id="3.40.50.300:FF:000952">
    <property type="entry name" value="Replication factor C subunit 2"/>
    <property type="match status" value="1"/>
</dbReference>
<dbReference type="GO" id="GO:0016887">
    <property type="term" value="F:ATP hydrolysis activity"/>
    <property type="evidence" value="ECO:0007669"/>
    <property type="project" value="InterPro"/>
</dbReference>
<dbReference type="GO" id="GO:0005663">
    <property type="term" value="C:DNA replication factor C complex"/>
    <property type="evidence" value="ECO:0007669"/>
    <property type="project" value="TreeGrafter"/>
</dbReference>
<dbReference type="GO" id="GO:0003689">
    <property type="term" value="F:DNA clamp loader activity"/>
    <property type="evidence" value="ECO:0007669"/>
    <property type="project" value="TreeGrafter"/>
</dbReference>
<evidence type="ECO:0000256" key="1">
    <source>
        <dbReference type="ARBA" id="ARBA00022705"/>
    </source>
</evidence>
<evidence type="ECO:0000313" key="5">
    <source>
        <dbReference type="EMBL" id="QHT21818.1"/>
    </source>
</evidence>
<dbReference type="SUPFAM" id="SSF48019">
    <property type="entry name" value="post-AAA+ oligomerization domain-like"/>
    <property type="match status" value="1"/>
</dbReference>
<dbReference type="InterPro" id="IPR003959">
    <property type="entry name" value="ATPase_AAA_core"/>
</dbReference>
<keyword evidence="3" id="KW-0067">ATP-binding</keyword>
<dbReference type="SUPFAM" id="SSF52540">
    <property type="entry name" value="P-loop containing nucleoside triphosphate hydrolases"/>
    <property type="match status" value="1"/>
</dbReference>
<dbReference type="PANTHER" id="PTHR11669">
    <property type="entry name" value="REPLICATION FACTOR C / DNA POLYMERASE III GAMMA-TAU SUBUNIT"/>
    <property type="match status" value="1"/>
</dbReference>
<dbReference type="Pfam" id="PF08542">
    <property type="entry name" value="Rep_fac_C"/>
    <property type="match status" value="1"/>
</dbReference>
<name>A0A6C0DZA0_9ZZZZ</name>
<dbReference type="GO" id="GO:0005524">
    <property type="term" value="F:ATP binding"/>
    <property type="evidence" value="ECO:0007669"/>
    <property type="project" value="UniProtKB-KW"/>
</dbReference>
<dbReference type="GO" id="GO:0006281">
    <property type="term" value="P:DNA repair"/>
    <property type="evidence" value="ECO:0007669"/>
    <property type="project" value="TreeGrafter"/>
</dbReference>
<dbReference type="GO" id="GO:0003677">
    <property type="term" value="F:DNA binding"/>
    <property type="evidence" value="ECO:0007669"/>
    <property type="project" value="InterPro"/>
</dbReference>
<protein>
    <recommendedName>
        <fullName evidence="4">AAA+ ATPase domain-containing protein</fullName>
    </recommendedName>
</protein>
<dbReference type="PANTHER" id="PTHR11669:SF9">
    <property type="entry name" value="REPLICATION FACTOR C SUBUNIT 5"/>
    <property type="match status" value="1"/>
</dbReference>
<dbReference type="Gene3D" id="3.40.50.300">
    <property type="entry name" value="P-loop containing nucleotide triphosphate hydrolases"/>
    <property type="match status" value="1"/>
</dbReference>
<evidence type="ECO:0000259" key="4">
    <source>
        <dbReference type="SMART" id="SM00382"/>
    </source>
</evidence>
<accession>A0A6C0DZA0</accession>
<dbReference type="EMBL" id="MN739697">
    <property type="protein sequence ID" value="QHT21818.1"/>
    <property type="molecule type" value="Genomic_DNA"/>
</dbReference>
<dbReference type="InterPro" id="IPR013748">
    <property type="entry name" value="Rep_factorC_C"/>
</dbReference>
<keyword evidence="1" id="KW-0235">DNA replication</keyword>
<dbReference type="AlphaFoldDB" id="A0A6C0DZA0"/>
<dbReference type="Gene3D" id="1.20.272.10">
    <property type="match status" value="1"/>
</dbReference>
<feature type="domain" description="AAA+ ATPase" evidence="4">
    <location>
        <begin position="37"/>
        <end position="168"/>
    </location>
</feature>
<dbReference type="GO" id="GO:0006261">
    <property type="term" value="P:DNA-templated DNA replication"/>
    <property type="evidence" value="ECO:0007669"/>
    <property type="project" value="TreeGrafter"/>
</dbReference>
<dbReference type="GO" id="GO:0005634">
    <property type="term" value="C:nucleus"/>
    <property type="evidence" value="ECO:0007669"/>
    <property type="project" value="TreeGrafter"/>
</dbReference>
<evidence type="ECO:0000256" key="3">
    <source>
        <dbReference type="ARBA" id="ARBA00022840"/>
    </source>
</evidence>
<sequence length="328" mass="38040">MNENLPFVEKFRPIILDNVLSQDMTIRALKKFIENDNMPHLLFYGPPGTGKTSTINAVINELYGVQNVQYMTMTINASDERGIEIVRNKIKPFISSYSLCNTTDNNIPSYKFVILDEADAITQSAQKMLKKIIEEYTDRARFCLICNCIKYINSALQSRCILFNFSPLNFDSVNKKIIDIAKENNFNITKNGIETIWRISNGDMRKVLHMLQVISINNDTKKIDSQYVCSFQKYPYEEEIKDLYNILIKKNFKQSNIFFENLMKEKNYSLLDILSEIIISIIKDIISKKISRNDAIKLIKNLRECENNIIITNDTQIQMTNIISVFSL</sequence>
<dbReference type="CDD" id="cd00009">
    <property type="entry name" value="AAA"/>
    <property type="match status" value="1"/>
</dbReference>
<dbReference type="SMART" id="SM00382">
    <property type="entry name" value="AAA"/>
    <property type="match status" value="1"/>
</dbReference>
<dbReference type="InterPro" id="IPR050238">
    <property type="entry name" value="DNA_Rep/Repair_Clamp_Loader"/>
</dbReference>